<sequence length="76" mass="9251">MIVLPYQLYCNRFKIECQPPNLLFLREFFGKLGIFSRYNALCVLWRNQNYETMTISAKWRILIKKYIIHPPLDGYF</sequence>
<evidence type="ECO:0000313" key="1">
    <source>
        <dbReference type="EMBL" id="OBQ45694.1"/>
    </source>
</evidence>
<dbReference type="EMBL" id="LJOW01000001">
    <property type="protein sequence ID" value="OBQ45694.1"/>
    <property type="molecule type" value="Genomic_DNA"/>
</dbReference>
<accession>A0A1B7X8L2</accession>
<protein>
    <submittedName>
        <fullName evidence="1">Uncharacterized protein</fullName>
    </submittedName>
</protein>
<dbReference type="AlphaFoldDB" id="A0A1B7X8L2"/>
<reference evidence="1 2" key="1">
    <citation type="submission" date="2015-09" db="EMBL/GenBank/DDBJ databases">
        <title>Aphanizomenon flos-aquae WA102.</title>
        <authorList>
            <person name="Driscoll C."/>
        </authorList>
    </citation>
    <scope>NUCLEOTIDE SEQUENCE [LARGE SCALE GENOMIC DNA]</scope>
    <source>
        <strain evidence="1">WA102</strain>
    </source>
</reference>
<dbReference type="Proteomes" id="UP000092093">
    <property type="component" value="Unassembled WGS sequence"/>
</dbReference>
<organism evidence="1 2">
    <name type="scientific">Aphanizomenon flos-aquae WA102</name>
    <dbReference type="NCBI Taxonomy" id="1710896"/>
    <lineage>
        <taxon>Bacteria</taxon>
        <taxon>Bacillati</taxon>
        <taxon>Cyanobacteriota</taxon>
        <taxon>Cyanophyceae</taxon>
        <taxon>Nostocales</taxon>
        <taxon>Aphanizomenonaceae</taxon>
        <taxon>Aphanizomenon</taxon>
    </lineage>
</organism>
<name>A0A1B7X8L2_APHFL</name>
<evidence type="ECO:0000313" key="2">
    <source>
        <dbReference type="Proteomes" id="UP000092093"/>
    </source>
</evidence>
<proteinExistence type="predicted"/>
<comment type="caution">
    <text evidence="1">The sequence shown here is derived from an EMBL/GenBank/DDBJ whole genome shotgun (WGS) entry which is preliminary data.</text>
</comment>
<gene>
    <name evidence="1" type="ORF">AN484_00350</name>
</gene>